<dbReference type="PANTHER" id="PTHR33050">
    <property type="entry name" value="REVERSE TRANSCRIPTASE DOMAIN-CONTAINING PROTEIN"/>
    <property type="match status" value="1"/>
</dbReference>
<dbReference type="Gene3D" id="3.30.70.270">
    <property type="match status" value="1"/>
</dbReference>
<dbReference type="PROSITE" id="PS50878">
    <property type="entry name" value="RT_POL"/>
    <property type="match status" value="1"/>
</dbReference>
<name>A0A8H7SW63_9FUNG</name>
<dbReference type="PANTHER" id="PTHR33050:SF7">
    <property type="entry name" value="RIBONUCLEASE H"/>
    <property type="match status" value="1"/>
</dbReference>
<evidence type="ECO:0000313" key="3">
    <source>
        <dbReference type="Proteomes" id="UP000613177"/>
    </source>
</evidence>
<dbReference type="Pfam" id="PF00078">
    <property type="entry name" value="RVT_1"/>
    <property type="match status" value="1"/>
</dbReference>
<feature type="domain" description="Reverse transcriptase" evidence="1">
    <location>
        <begin position="100"/>
        <end position="292"/>
    </location>
</feature>
<dbReference type="InterPro" id="IPR052055">
    <property type="entry name" value="Hepadnavirus_pol/RT"/>
</dbReference>
<gene>
    <name evidence="2" type="ORF">INT48_003790</name>
</gene>
<dbReference type="InterPro" id="IPR043502">
    <property type="entry name" value="DNA/RNA_pol_sf"/>
</dbReference>
<dbReference type="SUPFAM" id="SSF56672">
    <property type="entry name" value="DNA/RNA polymerases"/>
    <property type="match status" value="1"/>
</dbReference>
<keyword evidence="3" id="KW-1185">Reference proteome</keyword>
<evidence type="ECO:0000313" key="2">
    <source>
        <dbReference type="EMBL" id="KAG2236171.1"/>
    </source>
</evidence>
<organism evidence="2 3">
    <name type="scientific">Thamnidium elegans</name>
    <dbReference type="NCBI Taxonomy" id="101142"/>
    <lineage>
        <taxon>Eukaryota</taxon>
        <taxon>Fungi</taxon>
        <taxon>Fungi incertae sedis</taxon>
        <taxon>Mucoromycota</taxon>
        <taxon>Mucoromycotina</taxon>
        <taxon>Mucoromycetes</taxon>
        <taxon>Mucorales</taxon>
        <taxon>Mucorineae</taxon>
        <taxon>Mucoraceae</taxon>
        <taxon>Thamnidium</taxon>
    </lineage>
</organism>
<reference evidence="2" key="1">
    <citation type="submission" date="2021-01" db="EMBL/GenBank/DDBJ databases">
        <title>Metabolic potential, ecology and presence of endohyphal bacteria is reflected in genomic diversity of Mucoromycotina.</title>
        <authorList>
            <person name="Muszewska A."/>
            <person name="Okrasinska A."/>
            <person name="Steczkiewicz K."/>
            <person name="Drgas O."/>
            <person name="Orlowska M."/>
            <person name="Perlinska-Lenart U."/>
            <person name="Aleksandrzak-Piekarczyk T."/>
            <person name="Szatraj K."/>
            <person name="Zielenkiewicz U."/>
            <person name="Pilsyk S."/>
            <person name="Malc E."/>
            <person name="Mieczkowski P."/>
            <person name="Kruszewska J.S."/>
            <person name="Biernat P."/>
            <person name="Pawlowska J."/>
        </authorList>
    </citation>
    <scope>NUCLEOTIDE SEQUENCE</scope>
    <source>
        <strain evidence="2">WA0000018081</strain>
    </source>
</reference>
<sequence length="493" mass="55118">MDVSMGEEDIEEIREDSQDHSQGLLVEIFAKEGMDVGAVSPLQQTQIFPQTPTNNNAAKLPIAQPGWNSSWRSSTAILPQLGTDNSAPVAPEDNQGRAGIIEECQDPKSKGFLSKFFTLQEETKRRPILDCRRINQCIQVEHFKMEGVPALRDLIEQGDYMIKLDLQDAYTVLPIHPSSRPFLAFKNQGTVYQYKALNFGLNVTPRIFSKILRYAIESLRREGIRLVYYLDDICLLSQDPQELERIALKEEKLTNAIQHAGVSGIRVQHSIYEDKGAGIKNKEANAKIEASILTKNKILPLGSESFGEDNGDVTCSGGSSPTHKASTEMLIYKSSSTATQLGSAMPVISTSNRGITVVGEVYGQGEWTANSEDSIEETRGDHHDGRFRYRLGNQFIGSTNIRALVGRREINVNQRKMVFISRNHALCIYYQLKFNQENVAKALEKFQPLSDEHEVCYLNDPTIPVLVSKVQISNRLHSLHTYRDISSTLTQGA</sequence>
<evidence type="ECO:0000259" key="1">
    <source>
        <dbReference type="PROSITE" id="PS50878"/>
    </source>
</evidence>
<dbReference type="EMBL" id="JAEPRE010000021">
    <property type="protein sequence ID" value="KAG2236171.1"/>
    <property type="molecule type" value="Genomic_DNA"/>
</dbReference>
<dbReference type="Gene3D" id="3.10.10.10">
    <property type="entry name" value="HIV Type 1 Reverse Transcriptase, subunit A, domain 1"/>
    <property type="match status" value="1"/>
</dbReference>
<dbReference type="InterPro" id="IPR043128">
    <property type="entry name" value="Rev_trsase/Diguanyl_cyclase"/>
</dbReference>
<dbReference type="InterPro" id="IPR000477">
    <property type="entry name" value="RT_dom"/>
</dbReference>
<comment type="caution">
    <text evidence="2">The sequence shown here is derived from an EMBL/GenBank/DDBJ whole genome shotgun (WGS) entry which is preliminary data.</text>
</comment>
<dbReference type="Proteomes" id="UP000613177">
    <property type="component" value="Unassembled WGS sequence"/>
</dbReference>
<accession>A0A8H7SW63</accession>
<proteinExistence type="predicted"/>
<protein>
    <recommendedName>
        <fullName evidence="1">Reverse transcriptase domain-containing protein</fullName>
    </recommendedName>
</protein>
<dbReference type="AlphaFoldDB" id="A0A8H7SW63"/>